<dbReference type="EMBL" id="JWZT01001085">
    <property type="protein sequence ID" value="KII72860.1"/>
    <property type="molecule type" value="Genomic_DNA"/>
</dbReference>
<evidence type="ECO:0000256" key="1">
    <source>
        <dbReference type="SAM" id="SignalP"/>
    </source>
</evidence>
<feature type="chain" id="PRO_5002152679" evidence="1">
    <location>
        <begin position="23"/>
        <end position="176"/>
    </location>
</feature>
<keyword evidence="3" id="KW-1185">Reference proteome</keyword>
<keyword evidence="1" id="KW-0732">Signal</keyword>
<evidence type="ECO:0000313" key="2">
    <source>
        <dbReference type="EMBL" id="KII72860.1"/>
    </source>
</evidence>
<gene>
    <name evidence="2" type="ORF">RF11_15520</name>
</gene>
<evidence type="ECO:0000313" key="3">
    <source>
        <dbReference type="Proteomes" id="UP000031668"/>
    </source>
</evidence>
<accession>A0A0C2N944</accession>
<dbReference type="AlphaFoldDB" id="A0A0C2N944"/>
<dbReference type="Proteomes" id="UP000031668">
    <property type="component" value="Unassembled WGS sequence"/>
</dbReference>
<feature type="signal peptide" evidence="1">
    <location>
        <begin position="1"/>
        <end position="22"/>
    </location>
</feature>
<sequence length="176" mass="20473">MLFNQVSSRQVFVSMILGLALSFEYSNCACHELIIDTVRYSVDRALVNPGERAHRNYVPNHVTNLIERYIKYYTDNVAQLINTDVFLTKCLEITSPEIQESKTELGTKDEVIFEEDLTSGCLTMSEDLKNCFRSDFRGRARQIFEKKYYILIQIIEWTTLNGLSYELLNYNNSLLN</sequence>
<proteinExistence type="predicted"/>
<protein>
    <submittedName>
        <fullName evidence="2">Uncharacterized protein</fullName>
    </submittedName>
</protein>
<organism evidence="2 3">
    <name type="scientific">Thelohanellus kitauei</name>
    <name type="common">Myxosporean</name>
    <dbReference type="NCBI Taxonomy" id="669202"/>
    <lineage>
        <taxon>Eukaryota</taxon>
        <taxon>Metazoa</taxon>
        <taxon>Cnidaria</taxon>
        <taxon>Myxozoa</taxon>
        <taxon>Myxosporea</taxon>
        <taxon>Bivalvulida</taxon>
        <taxon>Platysporina</taxon>
        <taxon>Myxobolidae</taxon>
        <taxon>Thelohanellus</taxon>
    </lineage>
</organism>
<name>A0A0C2N944_THEKT</name>
<reference evidence="2 3" key="1">
    <citation type="journal article" date="2014" name="Genome Biol. Evol.">
        <title>The genome of the myxosporean Thelohanellus kitauei shows adaptations to nutrient acquisition within its fish host.</title>
        <authorList>
            <person name="Yang Y."/>
            <person name="Xiong J."/>
            <person name="Zhou Z."/>
            <person name="Huo F."/>
            <person name="Miao W."/>
            <person name="Ran C."/>
            <person name="Liu Y."/>
            <person name="Zhang J."/>
            <person name="Feng J."/>
            <person name="Wang M."/>
            <person name="Wang M."/>
            <person name="Wang L."/>
            <person name="Yao B."/>
        </authorList>
    </citation>
    <scope>NUCLEOTIDE SEQUENCE [LARGE SCALE GENOMIC DNA]</scope>
    <source>
        <strain evidence="2">Wuqing</strain>
    </source>
</reference>
<comment type="caution">
    <text evidence="2">The sequence shown here is derived from an EMBL/GenBank/DDBJ whole genome shotgun (WGS) entry which is preliminary data.</text>
</comment>